<dbReference type="SUPFAM" id="SSF160379">
    <property type="entry name" value="SP0830-like"/>
    <property type="match status" value="1"/>
</dbReference>
<evidence type="ECO:0000313" key="2">
    <source>
        <dbReference type="Proteomes" id="UP000256629"/>
    </source>
</evidence>
<proteinExistence type="predicted"/>
<organism evidence="1 2">
    <name type="scientific">Seonamhaeicola aphaedonensis</name>
    <dbReference type="NCBI Taxonomy" id="1461338"/>
    <lineage>
        <taxon>Bacteria</taxon>
        <taxon>Pseudomonadati</taxon>
        <taxon>Bacteroidota</taxon>
        <taxon>Flavobacteriia</taxon>
        <taxon>Flavobacteriales</taxon>
        <taxon>Flavobacteriaceae</taxon>
    </lineage>
</organism>
<protein>
    <submittedName>
        <fullName evidence="1">Uncharacterized protein (DUF1697 family)</fullName>
    </submittedName>
</protein>
<dbReference type="PANTHER" id="PTHR36439:SF1">
    <property type="entry name" value="DUF1697 DOMAIN-CONTAINING PROTEIN"/>
    <property type="match status" value="1"/>
</dbReference>
<dbReference type="AlphaFoldDB" id="A0A3D9H9W8"/>
<dbReference type="Proteomes" id="UP000256629">
    <property type="component" value="Unassembled WGS sequence"/>
</dbReference>
<dbReference type="InterPro" id="IPR012545">
    <property type="entry name" value="DUF1697"/>
</dbReference>
<dbReference type="Pfam" id="PF08002">
    <property type="entry name" value="DUF1697"/>
    <property type="match status" value="1"/>
</dbReference>
<dbReference type="PIRSF" id="PIRSF008502">
    <property type="entry name" value="UCP008502"/>
    <property type="match status" value="1"/>
</dbReference>
<gene>
    <name evidence="1" type="ORF">DFQ02_108125</name>
</gene>
<sequence length="189" mass="22094">MEFFNFSVNRMNTYIGLLRGVNVSGQKKIPMAELREALSKSGLMSVQTYIQSGNIIFQSLKENKRILALQIQKIIQLYFGFEVPVLVFIPKDFKQIFDKCPFRQDKKENSYFTFLYQKPKKDLVLEVSNITYPNEDFFITQDCVYFYCSVGYGKAKCNNNFFEQKLKVTATARNYKTIRKLLSLTSQLD</sequence>
<accession>A0A3D9H9W8</accession>
<dbReference type="Gene3D" id="3.30.70.1280">
    <property type="entry name" value="SP0830-like domains"/>
    <property type="match status" value="1"/>
</dbReference>
<evidence type="ECO:0000313" key="1">
    <source>
        <dbReference type="EMBL" id="RED45746.1"/>
    </source>
</evidence>
<name>A0A3D9H9W8_9FLAO</name>
<dbReference type="PANTHER" id="PTHR36439">
    <property type="entry name" value="BLL4334 PROTEIN"/>
    <property type="match status" value="1"/>
</dbReference>
<reference evidence="1 2" key="1">
    <citation type="submission" date="2018-07" db="EMBL/GenBank/DDBJ databases">
        <title>Genomic Encyclopedia of Type Strains, Phase III (KMG-III): the genomes of soil and plant-associated and newly described type strains.</title>
        <authorList>
            <person name="Whitman W."/>
        </authorList>
    </citation>
    <scope>NUCLEOTIDE SEQUENCE [LARGE SCALE GENOMIC DNA]</scope>
    <source>
        <strain evidence="1 2">CECT 8487</strain>
    </source>
</reference>
<comment type="caution">
    <text evidence="1">The sequence shown here is derived from an EMBL/GenBank/DDBJ whole genome shotgun (WGS) entry which is preliminary data.</text>
</comment>
<keyword evidence="2" id="KW-1185">Reference proteome</keyword>
<dbReference type="EMBL" id="QRDX01000008">
    <property type="protein sequence ID" value="RED45746.1"/>
    <property type="molecule type" value="Genomic_DNA"/>
</dbReference>